<keyword evidence="1" id="KW-0472">Membrane</keyword>
<accession>R8YW52</accession>
<evidence type="ECO:0000256" key="1">
    <source>
        <dbReference type="SAM" id="Phobius"/>
    </source>
</evidence>
<name>R8YW52_9GAMM</name>
<sequence length="108" mass="11640">MDFMSQVLVGIKSHAHILFTGFLGAAFGFLLSKEPIRDRWVGFFAGFILCVVFAEPASHFLAGGKYPELFGFALGAAGKSTAEALLALMRSRLLGAVKKEDKDASNNQ</sequence>
<feature type="transmembrane region" description="Helical" evidence="1">
    <location>
        <begin position="13"/>
        <end position="31"/>
    </location>
</feature>
<dbReference type="Proteomes" id="UP000013986">
    <property type="component" value="Unassembled WGS sequence"/>
</dbReference>
<protein>
    <recommendedName>
        <fullName evidence="4">Holin</fullName>
    </recommendedName>
</protein>
<dbReference type="RefSeq" id="WP_016145953.1">
    <property type="nucleotide sequence ID" value="NZ_KB976991.1"/>
</dbReference>
<dbReference type="OrthoDB" id="6715148at2"/>
<reference evidence="2 3" key="1">
    <citation type="submission" date="2013-02" db="EMBL/GenBank/DDBJ databases">
        <title>The Genome Sequence of Acinetobacter pittii ANC 4052.</title>
        <authorList>
            <consortium name="The Broad Institute Genome Sequencing Platform"/>
            <consortium name="The Broad Institute Genome Sequencing Center for Infectious Disease"/>
            <person name="Cerqueira G."/>
            <person name="Feldgarden M."/>
            <person name="Courvalin P."/>
            <person name="Perichon B."/>
            <person name="Grillot-Courvalin C."/>
            <person name="Clermont D."/>
            <person name="Rocha E."/>
            <person name="Yoon E.-J."/>
            <person name="Nemec A."/>
            <person name="Walker B."/>
            <person name="Young S.K."/>
            <person name="Zeng Q."/>
            <person name="Gargeya S."/>
            <person name="Fitzgerald M."/>
            <person name="Haas B."/>
            <person name="Abouelleil A."/>
            <person name="Alvarado L."/>
            <person name="Arachchi H.M."/>
            <person name="Berlin A.M."/>
            <person name="Chapman S.B."/>
            <person name="Dewar J."/>
            <person name="Goldberg J."/>
            <person name="Griggs A."/>
            <person name="Gujja S."/>
            <person name="Hansen M."/>
            <person name="Howarth C."/>
            <person name="Imamovic A."/>
            <person name="Larimer J."/>
            <person name="McCowan C."/>
            <person name="Murphy C."/>
            <person name="Neiman D."/>
            <person name="Pearson M."/>
            <person name="Priest M."/>
            <person name="Roberts A."/>
            <person name="Saif S."/>
            <person name="Shea T."/>
            <person name="Sisk P."/>
            <person name="Sykes S."/>
            <person name="Wortman J."/>
            <person name="Nusbaum C."/>
            <person name="Birren B."/>
        </authorList>
    </citation>
    <scope>NUCLEOTIDE SEQUENCE [LARGE SCALE GENOMIC DNA]</scope>
    <source>
        <strain evidence="2 3">ANC 4052</strain>
    </source>
</reference>
<dbReference type="AlphaFoldDB" id="R8YW52"/>
<gene>
    <name evidence="2" type="ORF">F929_03402</name>
</gene>
<evidence type="ECO:0000313" key="3">
    <source>
        <dbReference type="Proteomes" id="UP000013986"/>
    </source>
</evidence>
<comment type="caution">
    <text evidence="2">The sequence shown here is derived from an EMBL/GenBank/DDBJ whole genome shotgun (WGS) entry which is preliminary data.</text>
</comment>
<keyword evidence="1" id="KW-1133">Transmembrane helix</keyword>
<organism evidence="2 3">
    <name type="scientific">Acinetobacter lactucae</name>
    <dbReference type="NCBI Taxonomy" id="1785128"/>
    <lineage>
        <taxon>Bacteria</taxon>
        <taxon>Pseudomonadati</taxon>
        <taxon>Pseudomonadota</taxon>
        <taxon>Gammaproteobacteria</taxon>
        <taxon>Moraxellales</taxon>
        <taxon>Moraxellaceae</taxon>
        <taxon>Acinetobacter</taxon>
        <taxon>Acinetobacter calcoaceticus/baumannii complex</taxon>
    </lineage>
</organism>
<evidence type="ECO:0000313" key="2">
    <source>
        <dbReference type="EMBL" id="EOQ73459.1"/>
    </source>
</evidence>
<proteinExistence type="predicted"/>
<keyword evidence="1" id="KW-0812">Transmembrane</keyword>
<evidence type="ECO:0008006" key="4">
    <source>
        <dbReference type="Google" id="ProtNLM"/>
    </source>
</evidence>
<dbReference type="EMBL" id="APQO01000006">
    <property type="protein sequence ID" value="EOQ73459.1"/>
    <property type="molecule type" value="Genomic_DNA"/>
</dbReference>
<dbReference type="PATRIC" id="fig|1217689.3.peg.3344"/>
<feature type="transmembrane region" description="Helical" evidence="1">
    <location>
        <begin position="43"/>
        <end position="63"/>
    </location>
</feature>
<dbReference type="HOGENOM" id="CLU_2191268_0_0_6"/>